<sequence length="211" mass="22142">MEAFIRANLPIASVPTVAEIRLHRAGPKSGLGRLARIGDFGSPYWAYEWGGGLALARHVLDHRETVAGRKVLDLGAGSGIVGIAAAMAGAREVVAADIDPRAMAAIRLNATANGVSIVPLHGDLLDGAPPAVDLVLAGDLFYDPHLARRAARFLERCLGDGIAVLVGDPGRADLPRERLRLIAEYPGPDFGDGDQVLGKRNAVFAFEPASS</sequence>
<dbReference type="STRING" id="1670800.BSQ44_08525"/>
<dbReference type="EMBL" id="CP018171">
    <property type="protein sequence ID" value="APH74490.1"/>
    <property type="molecule type" value="Genomic_DNA"/>
</dbReference>
<dbReference type="PANTHER" id="PTHR43648:SF1">
    <property type="entry name" value="ELECTRON TRANSFER FLAVOPROTEIN BETA SUBUNIT LYSINE METHYLTRANSFERASE"/>
    <property type="match status" value="1"/>
</dbReference>
<dbReference type="AlphaFoldDB" id="A0A1L3SYN2"/>
<gene>
    <name evidence="3" type="ORF">BSQ44_08525</name>
</gene>
<dbReference type="InterPro" id="IPR029063">
    <property type="entry name" value="SAM-dependent_MTases_sf"/>
</dbReference>
<dbReference type="Proteomes" id="UP000182840">
    <property type="component" value="Chromosome"/>
</dbReference>
<dbReference type="KEGG" id="meso:BSQ44_08525"/>
<keyword evidence="2 3" id="KW-0808">Transferase</keyword>
<dbReference type="PANTHER" id="PTHR43648">
    <property type="entry name" value="ELECTRON TRANSFER FLAVOPROTEIN BETA SUBUNIT LYSINE METHYLTRANSFERASE"/>
    <property type="match status" value="1"/>
</dbReference>
<dbReference type="Gene3D" id="3.40.50.150">
    <property type="entry name" value="Vaccinia Virus protein VP39"/>
    <property type="match status" value="1"/>
</dbReference>
<dbReference type="InterPro" id="IPR050078">
    <property type="entry name" value="Ribosomal_L11_MeTrfase_PrmA"/>
</dbReference>
<keyword evidence="1 3" id="KW-0489">Methyltransferase</keyword>
<evidence type="ECO:0000256" key="1">
    <source>
        <dbReference type="ARBA" id="ARBA00022603"/>
    </source>
</evidence>
<reference evidence="4" key="1">
    <citation type="submission" date="2016-11" db="EMBL/GenBank/DDBJ databases">
        <title>Mesorhizobium oceanicum sp. nov., isolated from deep seawater in South China Sea.</title>
        <authorList>
            <person name="Fu G.-Y."/>
        </authorList>
    </citation>
    <scope>NUCLEOTIDE SEQUENCE [LARGE SCALE GENOMIC DNA]</scope>
    <source>
        <strain evidence="4">B7</strain>
    </source>
</reference>
<protein>
    <submittedName>
        <fullName evidence="3">Protein methyltransferase</fullName>
    </submittedName>
</protein>
<proteinExistence type="predicted"/>
<evidence type="ECO:0000313" key="3">
    <source>
        <dbReference type="EMBL" id="APH74490.1"/>
    </source>
</evidence>
<evidence type="ECO:0000313" key="4">
    <source>
        <dbReference type="Proteomes" id="UP000182840"/>
    </source>
</evidence>
<dbReference type="SUPFAM" id="SSF53335">
    <property type="entry name" value="S-adenosyl-L-methionine-dependent methyltransferases"/>
    <property type="match status" value="1"/>
</dbReference>
<keyword evidence="4" id="KW-1185">Reference proteome</keyword>
<dbReference type="CDD" id="cd02440">
    <property type="entry name" value="AdoMet_MTases"/>
    <property type="match status" value="1"/>
</dbReference>
<accession>A0A1L3SYN2</accession>
<dbReference type="GO" id="GO:0016279">
    <property type="term" value="F:protein-lysine N-methyltransferase activity"/>
    <property type="evidence" value="ECO:0007669"/>
    <property type="project" value="TreeGrafter"/>
</dbReference>
<dbReference type="Pfam" id="PF06325">
    <property type="entry name" value="PrmA"/>
    <property type="match status" value="1"/>
</dbReference>
<name>A0A1L3SYN2_9HYPH</name>
<dbReference type="GO" id="GO:0032259">
    <property type="term" value="P:methylation"/>
    <property type="evidence" value="ECO:0007669"/>
    <property type="project" value="UniProtKB-KW"/>
</dbReference>
<evidence type="ECO:0000256" key="2">
    <source>
        <dbReference type="ARBA" id="ARBA00022679"/>
    </source>
</evidence>
<organism evidence="3 4">
    <name type="scientific">Aquibium oceanicum</name>
    <dbReference type="NCBI Taxonomy" id="1670800"/>
    <lineage>
        <taxon>Bacteria</taxon>
        <taxon>Pseudomonadati</taxon>
        <taxon>Pseudomonadota</taxon>
        <taxon>Alphaproteobacteria</taxon>
        <taxon>Hyphomicrobiales</taxon>
        <taxon>Phyllobacteriaceae</taxon>
        <taxon>Aquibium</taxon>
    </lineage>
</organism>